<dbReference type="Proteomes" id="UP001176806">
    <property type="component" value="Unassembled WGS sequence"/>
</dbReference>
<evidence type="ECO:0000259" key="2">
    <source>
        <dbReference type="Pfam" id="PF12508"/>
    </source>
</evidence>
<evidence type="ECO:0000256" key="1">
    <source>
        <dbReference type="SAM" id="Phobius"/>
    </source>
</evidence>
<sequence>MKIEKNKIVFAIVLVCVVVFIGAYAMLTFGEDEAPIIENNHIPLPKLEDDQIEYDTKLEALEALKEARETNAPSIYDERLLDSTGVYDPMLLQKEKMDMIDSIYNDGRITYTERHFKPIVPDATPGLVQKKEIEIIQEKEIDIKTKERALEHQLFFASNPLENDNLDSNRIDDMIYVRVDGTQTVKKDYRLQMRLTKNALIDDVIYQRNTLLYGFISFKPNRTIITIENINHKAVKLKSFDLQDGSEGINITNTFQAQAGQEVIGDIVDDVNIVGVPQVGGIKKIFQRNNRSVKATIYDNYLLILKTVTTK</sequence>
<proteinExistence type="predicted"/>
<protein>
    <submittedName>
        <fullName evidence="3">Conjugative transposon protein TraM</fullName>
    </submittedName>
</protein>
<accession>A0ABT8WV87</accession>
<dbReference type="RefSeq" id="WP_303304435.1">
    <property type="nucleotide sequence ID" value="NZ_BAABDA010000011.1"/>
</dbReference>
<name>A0ABT8WV87_9FLAO</name>
<dbReference type="Pfam" id="PF12508">
    <property type="entry name" value="Transposon_TraM"/>
    <property type="match status" value="1"/>
</dbReference>
<gene>
    <name evidence="3" type="primary">traM</name>
    <name evidence="3" type="ORF">Q4Q40_23135</name>
</gene>
<organism evidence="3 4">
    <name type="scientific">Flavivirga jejuensis</name>
    <dbReference type="NCBI Taxonomy" id="870487"/>
    <lineage>
        <taxon>Bacteria</taxon>
        <taxon>Pseudomonadati</taxon>
        <taxon>Bacteroidota</taxon>
        <taxon>Flavobacteriia</taxon>
        <taxon>Flavobacteriales</taxon>
        <taxon>Flavobacteriaceae</taxon>
        <taxon>Flavivirga</taxon>
    </lineage>
</organism>
<feature type="transmembrane region" description="Helical" evidence="1">
    <location>
        <begin position="7"/>
        <end position="27"/>
    </location>
</feature>
<evidence type="ECO:0000313" key="3">
    <source>
        <dbReference type="EMBL" id="MDO5977102.1"/>
    </source>
</evidence>
<dbReference type="EMBL" id="JAUOEL010000012">
    <property type="protein sequence ID" value="MDO5977102.1"/>
    <property type="molecule type" value="Genomic_DNA"/>
</dbReference>
<reference evidence="3" key="1">
    <citation type="submission" date="2023-07" db="EMBL/GenBank/DDBJ databases">
        <title>Two novel species in the genus Flavivirga.</title>
        <authorList>
            <person name="Kwon K."/>
        </authorList>
    </citation>
    <scope>NUCLEOTIDE SEQUENCE</scope>
    <source>
        <strain evidence="3">KACC 14158</strain>
    </source>
</reference>
<dbReference type="InterPro" id="IPR055407">
    <property type="entry name" value="TraM_C"/>
</dbReference>
<keyword evidence="4" id="KW-1185">Reference proteome</keyword>
<feature type="domain" description="Conjugative transposon TraM C-terminal" evidence="2">
    <location>
        <begin position="175"/>
        <end position="306"/>
    </location>
</feature>
<keyword evidence="1" id="KW-0812">Transmembrane</keyword>
<keyword evidence="1" id="KW-1133">Transmembrane helix</keyword>
<comment type="caution">
    <text evidence="3">The sequence shown here is derived from an EMBL/GenBank/DDBJ whole genome shotgun (WGS) entry which is preliminary data.</text>
</comment>
<evidence type="ECO:0000313" key="4">
    <source>
        <dbReference type="Proteomes" id="UP001176806"/>
    </source>
</evidence>
<keyword evidence="1" id="KW-0472">Membrane</keyword>